<dbReference type="EMBL" id="LCLS01000016">
    <property type="protein sequence ID" value="KKU21537.1"/>
    <property type="molecule type" value="Genomic_DNA"/>
</dbReference>
<comment type="caution">
    <text evidence="1">The sequence shown here is derived from an EMBL/GenBank/DDBJ whole genome shotgun (WGS) entry which is preliminary data.</text>
</comment>
<proteinExistence type="predicted"/>
<name>A0A0G1NME7_9BACT</name>
<dbReference type="Proteomes" id="UP000034107">
    <property type="component" value="Unassembled WGS sequence"/>
</dbReference>
<dbReference type="AlphaFoldDB" id="A0A0G1NME7"/>
<sequence length="125" mass="14758">MALEMERKYGITRIEIVHGRALVVLDPENGLNFTIQQLMILQLVYQRLKRREIAGILGRSLGYVDETMQRTFERNYEFLGDISGQPRAMYLAVQAQLRGWLEDEFILSVKEHLRMSKETRRRSEK</sequence>
<reference evidence="1 2" key="1">
    <citation type="journal article" date="2015" name="Nature">
        <title>rRNA introns, odd ribosomes, and small enigmatic genomes across a large radiation of phyla.</title>
        <authorList>
            <person name="Brown C.T."/>
            <person name="Hug L.A."/>
            <person name="Thomas B.C."/>
            <person name="Sharon I."/>
            <person name="Castelle C.J."/>
            <person name="Singh A."/>
            <person name="Wilkins M.J."/>
            <person name="Williams K.H."/>
            <person name="Banfield J.F."/>
        </authorList>
    </citation>
    <scope>NUCLEOTIDE SEQUENCE [LARGE SCALE GENOMIC DNA]</scope>
</reference>
<gene>
    <name evidence="1" type="ORF">UX31_C0016G0014</name>
</gene>
<evidence type="ECO:0000313" key="2">
    <source>
        <dbReference type="Proteomes" id="UP000034107"/>
    </source>
</evidence>
<evidence type="ECO:0000313" key="1">
    <source>
        <dbReference type="EMBL" id="KKU21537.1"/>
    </source>
</evidence>
<accession>A0A0G1NME7</accession>
<protein>
    <submittedName>
        <fullName evidence="1">Uncharacterized protein</fullName>
    </submittedName>
</protein>
<organism evidence="1 2">
    <name type="scientific">Candidatus Nomurabacteria bacterium GW2011_GWA1_46_11</name>
    <dbReference type="NCBI Taxonomy" id="1618732"/>
    <lineage>
        <taxon>Bacteria</taxon>
        <taxon>Candidatus Nomuraibacteriota</taxon>
    </lineage>
</organism>